<feature type="region of interest" description="Disordered" evidence="4">
    <location>
        <begin position="1"/>
        <end position="38"/>
    </location>
</feature>
<evidence type="ECO:0000313" key="7">
    <source>
        <dbReference type="Proteomes" id="UP000547674"/>
    </source>
</evidence>
<feature type="compositionally biased region" description="Polar residues" evidence="4">
    <location>
        <begin position="26"/>
        <end position="37"/>
    </location>
</feature>
<dbReference type="Gene3D" id="1.10.10.2830">
    <property type="match status" value="1"/>
</dbReference>
<dbReference type="Proteomes" id="UP000547674">
    <property type="component" value="Unassembled WGS sequence"/>
</dbReference>
<dbReference type="Gene3D" id="3.90.1530.30">
    <property type="match status" value="1"/>
</dbReference>
<dbReference type="EMBL" id="JABDJR010000161">
    <property type="protein sequence ID" value="NNF05967.1"/>
    <property type="molecule type" value="Genomic_DNA"/>
</dbReference>
<dbReference type="SUPFAM" id="SSF109709">
    <property type="entry name" value="KorB DNA-binding domain-like"/>
    <property type="match status" value="1"/>
</dbReference>
<dbReference type="Pfam" id="PF17762">
    <property type="entry name" value="HTH_ParB"/>
    <property type="match status" value="1"/>
</dbReference>
<dbReference type="SMART" id="SM00470">
    <property type="entry name" value="ParB"/>
    <property type="match status" value="1"/>
</dbReference>
<dbReference type="PANTHER" id="PTHR33375">
    <property type="entry name" value="CHROMOSOME-PARTITIONING PROTEIN PARB-RELATED"/>
    <property type="match status" value="1"/>
</dbReference>
<accession>A0A7Y2E7S4</accession>
<name>A0A7Y2E7S4_UNCEI</name>
<dbReference type="InterPro" id="IPR003115">
    <property type="entry name" value="ParB_N"/>
</dbReference>
<feature type="domain" description="ParB-like N-terminal" evidence="5">
    <location>
        <begin position="29"/>
        <end position="119"/>
    </location>
</feature>
<keyword evidence="2" id="KW-0159">Chromosome partition</keyword>
<dbReference type="Pfam" id="PF23552">
    <property type="entry name" value="ParB_C"/>
    <property type="match status" value="1"/>
</dbReference>
<dbReference type="AlphaFoldDB" id="A0A7Y2E7S4"/>
<reference evidence="6 7" key="1">
    <citation type="submission" date="2020-03" db="EMBL/GenBank/DDBJ databases">
        <title>Metabolic flexibility allows generalist bacteria to become dominant in a frequently disturbed ecosystem.</title>
        <authorList>
            <person name="Chen Y.-J."/>
            <person name="Leung P.M."/>
            <person name="Bay S.K."/>
            <person name="Hugenholtz P."/>
            <person name="Kessler A.J."/>
            <person name="Shelley G."/>
            <person name="Waite D.W."/>
            <person name="Cook P.L."/>
            <person name="Greening C."/>
        </authorList>
    </citation>
    <scope>NUCLEOTIDE SEQUENCE [LARGE SCALE GENOMIC DNA]</scope>
    <source>
        <strain evidence="6">SS_bin_28</strain>
    </source>
</reference>
<protein>
    <submittedName>
        <fullName evidence="6">ParB/RepB/Spo0J family partition protein</fullName>
    </submittedName>
</protein>
<comment type="similarity">
    <text evidence="1">Belongs to the ParB family.</text>
</comment>
<dbReference type="GO" id="GO:0005694">
    <property type="term" value="C:chromosome"/>
    <property type="evidence" value="ECO:0007669"/>
    <property type="project" value="TreeGrafter"/>
</dbReference>
<dbReference type="InterPro" id="IPR004437">
    <property type="entry name" value="ParB/RepB/Spo0J"/>
</dbReference>
<comment type="caution">
    <text evidence="6">The sequence shown here is derived from an EMBL/GenBank/DDBJ whole genome shotgun (WGS) entry which is preliminary data.</text>
</comment>
<dbReference type="NCBIfam" id="TIGR00180">
    <property type="entry name" value="parB_part"/>
    <property type="match status" value="1"/>
</dbReference>
<evidence type="ECO:0000256" key="1">
    <source>
        <dbReference type="ARBA" id="ARBA00006295"/>
    </source>
</evidence>
<dbReference type="CDD" id="cd16393">
    <property type="entry name" value="SPO0J_N"/>
    <property type="match status" value="1"/>
</dbReference>
<sequence length="287" mass="31762">MSRKALGRGLGALIPGGETEGAPTMENPNTVPLSQIRPNPYQPRTVFDPEPLADLCRSIKETGLIQPLVVRKVGENEYELIAGERRFLASKEAGLTSVPVVIREATRREMLELAMIENLQREDLNPMEEAEAYQRLATEFGMTQEEIAKRVGKSRSTVTNSLRLLSLPEDIKGHVSRGGLSSGHARAILGLPDESSRRELAKEILDQGLTVRQVEQKAQGTGRHRGKPAAKGRAHPAMEAYEERLRNRFGTQVRIVGGTGRGRIELHYFNEEDLERVLTLAGISTQL</sequence>
<dbReference type="GO" id="GO:0003677">
    <property type="term" value="F:DNA binding"/>
    <property type="evidence" value="ECO:0007669"/>
    <property type="project" value="UniProtKB-KW"/>
</dbReference>
<keyword evidence="3" id="KW-0238">DNA-binding</keyword>
<evidence type="ECO:0000256" key="4">
    <source>
        <dbReference type="SAM" id="MobiDB-lite"/>
    </source>
</evidence>
<evidence type="ECO:0000256" key="2">
    <source>
        <dbReference type="ARBA" id="ARBA00022829"/>
    </source>
</evidence>
<gene>
    <name evidence="6" type="ORF">HKN21_04345</name>
</gene>
<evidence type="ECO:0000313" key="6">
    <source>
        <dbReference type="EMBL" id="NNF05967.1"/>
    </source>
</evidence>
<dbReference type="Pfam" id="PF02195">
    <property type="entry name" value="ParB_N"/>
    <property type="match status" value="1"/>
</dbReference>
<evidence type="ECO:0000259" key="5">
    <source>
        <dbReference type="SMART" id="SM00470"/>
    </source>
</evidence>
<dbReference type="InterPro" id="IPR036086">
    <property type="entry name" value="ParB/Sulfiredoxin_sf"/>
</dbReference>
<dbReference type="SUPFAM" id="SSF110849">
    <property type="entry name" value="ParB/Sulfiredoxin"/>
    <property type="match status" value="1"/>
</dbReference>
<dbReference type="FunFam" id="3.90.1530.30:FF:000001">
    <property type="entry name" value="Chromosome partitioning protein ParB"/>
    <property type="match status" value="1"/>
</dbReference>
<organism evidence="6 7">
    <name type="scientific">Eiseniibacteriota bacterium</name>
    <dbReference type="NCBI Taxonomy" id="2212470"/>
    <lineage>
        <taxon>Bacteria</taxon>
        <taxon>Candidatus Eiseniibacteriota</taxon>
    </lineage>
</organism>
<dbReference type="GO" id="GO:0045881">
    <property type="term" value="P:positive regulation of sporulation resulting in formation of a cellular spore"/>
    <property type="evidence" value="ECO:0007669"/>
    <property type="project" value="TreeGrafter"/>
</dbReference>
<dbReference type="InterPro" id="IPR050336">
    <property type="entry name" value="Chromosome_partition/occlusion"/>
</dbReference>
<dbReference type="InterPro" id="IPR041468">
    <property type="entry name" value="HTH_ParB/Spo0J"/>
</dbReference>
<dbReference type="GO" id="GO:0007059">
    <property type="term" value="P:chromosome segregation"/>
    <property type="evidence" value="ECO:0007669"/>
    <property type="project" value="UniProtKB-KW"/>
</dbReference>
<dbReference type="InterPro" id="IPR057240">
    <property type="entry name" value="ParB_dimer_C"/>
</dbReference>
<evidence type="ECO:0000256" key="3">
    <source>
        <dbReference type="ARBA" id="ARBA00023125"/>
    </source>
</evidence>
<dbReference type="FunFam" id="1.10.10.2830:FF:000001">
    <property type="entry name" value="Chromosome partitioning protein ParB"/>
    <property type="match status" value="1"/>
</dbReference>
<dbReference type="PANTHER" id="PTHR33375:SF1">
    <property type="entry name" value="CHROMOSOME-PARTITIONING PROTEIN PARB-RELATED"/>
    <property type="match status" value="1"/>
</dbReference>
<proteinExistence type="inferred from homology"/>